<feature type="region of interest" description="Disordered" evidence="1">
    <location>
        <begin position="1"/>
        <end position="29"/>
    </location>
</feature>
<comment type="caution">
    <text evidence="2">The sequence shown here is derived from an EMBL/GenBank/DDBJ whole genome shotgun (WGS) entry which is preliminary data.</text>
</comment>
<organism evidence="2 3">
    <name type="scientific">Brachionus plicatilis</name>
    <name type="common">Marine rotifer</name>
    <name type="synonym">Brachionus muelleri</name>
    <dbReference type="NCBI Taxonomy" id="10195"/>
    <lineage>
        <taxon>Eukaryota</taxon>
        <taxon>Metazoa</taxon>
        <taxon>Spiralia</taxon>
        <taxon>Gnathifera</taxon>
        <taxon>Rotifera</taxon>
        <taxon>Eurotatoria</taxon>
        <taxon>Monogononta</taxon>
        <taxon>Pseudotrocha</taxon>
        <taxon>Ploima</taxon>
        <taxon>Brachionidae</taxon>
        <taxon>Brachionus</taxon>
    </lineage>
</organism>
<feature type="compositionally biased region" description="Basic residues" evidence="1">
    <location>
        <begin position="10"/>
        <end position="26"/>
    </location>
</feature>
<keyword evidence="3" id="KW-1185">Reference proteome</keyword>
<dbReference type="AlphaFoldDB" id="A0A3M7T8I5"/>
<accession>A0A3M7T8I5</accession>
<dbReference type="EMBL" id="REGN01000131">
    <property type="protein sequence ID" value="RNA44251.1"/>
    <property type="molecule type" value="Genomic_DNA"/>
</dbReference>
<sequence>MNQNDPLSVKKWKKGKKMGNKTKTKNGKIGSLENNFFNLDLSAFEKKLDFLKILKMRHSINKNKEQRRHYK</sequence>
<name>A0A3M7T8I5_BRAPC</name>
<evidence type="ECO:0000313" key="2">
    <source>
        <dbReference type="EMBL" id="RNA44251.1"/>
    </source>
</evidence>
<evidence type="ECO:0000313" key="3">
    <source>
        <dbReference type="Proteomes" id="UP000276133"/>
    </source>
</evidence>
<proteinExistence type="predicted"/>
<reference evidence="2 3" key="1">
    <citation type="journal article" date="2018" name="Sci. Rep.">
        <title>Genomic signatures of local adaptation to the degree of environmental predictability in rotifers.</title>
        <authorList>
            <person name="Franch-Gras L."/>
            <person name="Hahn C."/>
            <person name="Garcia-Roger E.M."/>
            <person name="Carmona M.J."/>
            <person name="Serra M."/>
            <person name="Gomez A."/>
        </authorList>
    </citation>
    <scope>NUCLEOTIDE SEQUENCE [LARGE SCALE GENOMIC DNA]</scope>
    <source>
        <strain evidence="2">HYR1</strain>
    </source>
</reference>
<evidence type="ECO:0000256" key="1">
    <source>
        <dbReference type="SAM" id="MobiDB-lite"/>
    </source>
</evidence>
<protein>
    <submittedName>
        <fullName evidence="2">Uncharacterized protein</fullName>
    </submittedName>
</protein>
<gene>
    <name evidence="2" type="ORF">BpHYR1_047783</name>
</gene>
<dbReference type="Proteomes" id="UP000276133">
    <property type="component" value="Unassembled WGS sequence"/>
</dbReference>